<gene>
    <name evidence="2" type="ORF">HID58_024736</name>
</gene>
<evidence type="ECO:0000259" key="1">
    <source>
        <dbReference type="PROSITE" id="PS51792"/>
    </source>
</evidence>
<evidence type="ECO:0000313" key="2">
    <source>
        <dbReference type="EMBL" id="KAH0917076.1"/>
    </source>
</evidence>
<dbReference type="Proteomes" id="UP000824890">
    <property type="component" value="Unassembled WGS sequence"/>
</dbReference>
<dbReference type="PROSITE" id="PS51792">
    <property type="entry name" value="YIPPEE"/>
    <property type="match status" value="1"/>
</dbReference>
<sequence length="81" mass="9707">MTLQQRVNINMGPLEERMILSGMHTVADIFCCCCGDNVGWKYSHFQFSWDRNQSMKKIRSIKKTNLFWKDRENEYTLKLEL</sequence>
<organism evidence="2 3">
    <name type="scientific">Brassica napus</name>
    <name type="common">Rape</name>
    <dbReference type="NCBI Taxonomy" id="3708"/>
    <lineage>
        <taxon>Eukaryota</taxon>
        <taxon>Viridiplantae</taxon>
        <taxon>Streptophyta</taxon>
        <taxon>Embryophyta</taxon>
        <taxon>Tracheophyta</taxon>
        <taxon>Spermatophyta</taxon>
        <taxon>Magnoliopsida</taxon>
        <taxon>eudicotyledons</taxon>
        <taxon>Gunneridae</taxon>
        <taxon>Pentapetalae</taxon>
        <taxon>rosids</taxon>
        <taxon>malvids</taxon>
        <taxon>Brassicales</taxon>
        <taxon>Brassicaceae</taxon>
        <taxon>Brassiceae</taxon>
        <taxon>Brassica</taxon>
    </lineage>
</organism>
<comment type="caution">
    <text evidence="2">The sequence shown here is derived from an EMBL/GenBank/DDBJ whole genome shotgun (WGS) entry which is preliminary data.</text>
</comment>
<keyword evidence="3" id="KW-1185">Reference proteome</keyword>
<dbReference type="InterPro" id="IPR039058">
    <property type="entry name" value="Yippee_fam"/>
</dbReference>
<proteinExistence type="predicted"/>
<accession>A0ABQ8CL44</accession>
<dbReference type="PANTHER" id="PTHR13848">
    <property type="entry name" value="PROTEIN YIPPEE-LIKE CG15309-RELATED"/>
    <property type="match status" value="1"/>
</dbReference>
<name>A0ABQ8CL44_BRANA</name>
<protein>
    <recommendedName>
        <fullName evidence="1">Yippee domain-containing protein</fullName>
    </recommendedName>
</protein>
<dbReference type="InterPro" id="IPR034751">
    <property type="entry name" value="Yippee"/>
</dbReference>
<dbReference type="EMBL" id="JAGKQM010000007">
    <property type="protein sequence ID" value="KAH0917076.1"/>
    <property type="molecule type" value="Genomic_DNA"/>
</dbReference>
<feature type="domain" description="Yippee" evidence="1">
    <location>
        <begin position="1"/>
        <end position="71"/>
    </location>
</feature>
<evidence type="ECO:0000313" key="3">
    <source>
        <dbReference type="Proteomes" id="UP000824890"/>
    </source>
</evidence>
<reference evidence="2 3" key="1">
    <citation type="submission" date="2021-05" db="EMBL/GenBank/DDBJ databases">
        <title>Genome Assembly of Synthetic Allotetraploid Brassica napus Reveals Homoeologous Exchanges between Subgenomes.</title>
        <authorList>
            <person name="Davis J.T."/>
        </authorList>
    </citation>
    <scope>NUCLEOTIDE SEQUENCE [LARGE SCALE GENOMIC DNA]</scope>
    <source>
        <strain evidence="3">cv. Da-Ae</strain>
        <tissue evidence="2">Seedling</tissue>
    </source>
</reference>